<evidence type="ECO:0000313" key="2">
    <source>
        <dbReference type="Proteomes" id="UP000030645"/>
    </source>
</evidence>
<name>W9QNM6_9ROSA</name>
<reference evidence="2" key="1">
    <citation type="submission" date="2013-01" db="EMBL/GenBank/DDBJ databases">
        <title>Draft Genome Sequence of a Mulberry Tree, Morus notabilis C.K. Schneid.</title>
        <authorList>
            <person name="He N."/>
            <person name="Zhao S."/>
        </authorList>
    </citation>
    <scope>NUCLEOTIDE SEQUENCE</scope>
</reference>
<proteinExistence type="predicted"/>
<dbReference type="Proteomes" id="UP000030645">
    <property type="component" value="Unassembled WGS sequence"/>
</dbReference>
<dbReference type="AlphaFoldDB" id="W9QNM6"/>
<keyword evidence="2" id="KW-1185">Reference proteome</keyword>
<gene>
    <name evidence="1" type="ORF">L484_003468</name>
</gene>
<evidence type="ECO:0000313" key="1">
    <source>
        <dbReference type="EMBL" id="EXB29622.1"/>
    </source>
</evidence>
<organism evidence="1 2">
    <name type="scientific">Morus notabilis</name>
    <dbReference type="NCBI Taxonomy" id="981085"/>
    <lineage>
        <taxon>Eukaryota</taxon>
        <taxon>Viridiplantae</taxon>
        <taxon>Streptophyta</taxon>
        <taxon>Embryophyta</taxon>
        <taxon>Tracheophyta</taxon>
        <taxon>Spermatophyta</taxon>
        <taxon>Magnoliopsida</taxon>
        <taxon>eudicotyledons</taxon>
        <taxon>Gunneridae</taxon>
        <taxon>Pentapetalae</taxon>
        <taxon>rosids</taxon>
        <taxon>fabids</taxon>
        <taxon>Rosales</taxon>
        <taxon>Moraceae</taxon>
        <taxon>Moreae</taxon>
        <taxon>Morus</taxon>
    </lineage>
</organism>
<protein>
    <submittedName>
        <fullName evidence="1">Uncharacterized protein</fullName>
    </submittedName>
</protein>
<dbReference type="EMBL" id="KE343444">
    <property type="protein sequence ID" value="EXB29622.1"/>
    <property type="molecule type" value="Genomic_DNA"/>
</dbReference>
<sequence length="134" mass="14776">MLDFCLPPARKYCLQTSKIEHCFAPNTHQFPPRSTSTSHCSPANPRQKQYDHPDINLLFHSGPFPQNSSLAITTSAGVLLGPSSHSSDALPRELNVTRIVLQAGDSEYRDALFVFSYRASSQSFSPGVLLLSRV</sequence>
<accession>W9QNM6</accession>